<keyword evidence="1" id="KW-0805">Transcription regulation</keyword>
<evidence type="ECO:0000256" key="2">
    <source>
        <dbReference type="ARBA" id="ARBA00023125"/>
    </source>
</evidence>
<evidence type="ECO:0000313" key="6">
    <source>
        <dbReference type="EMBL" id="TFE28120.1"/>
    </source>
</evidence>
<dbReference type="PROSITE" id="PS50977">
    <property type="entry name" value="HTH_TETR_2"/>
    <property type="match status" value="1"/>
</dbReference>
<feature type="DNA-binding region" description="H-T-H motif" evidence="4">
    <location>
        <begin position="33"/>
        <end position="52"/>
    </location>
</feature>
<dbReference type="InterPro" id="IPR009057">
    <property type="entry name" value="Homeodomain-like_sf"/>
</dbReference>
<dbReference type="InterPro" id="IPR036271">
    <property type="entry name" value="Tet_transcr_reg_TetR-rel_C_sf"/>
</dbReference>
<dbReference type="InterPro" id="IPR011075">
    <property type="entry name" value="TetR_C"/>
</dbReference>
<keyword evidence="2 4" id="KW-0238">DNA-binding</keyword>
<comment type="caution">
    <text evidence="6">The sequence shown here is derived from an EMBL/GenBank/DDBJ whole genome shotgun (WGS) entry which is preliminary data.</text>
</comment>
<dbReference type="PANTHER" id="PTHR30055">
    <property type="entry name" value="HTH-TYPE TRANSCRIPTIONAL REGULATOR RUTR"/>
    <property type="match status" value="1"/>
</dbReference>
<dbReference type="Gene3D" id="1.10.10.60">
    <property type="entry name" value="Homeodomain-like"/>
    <property type="match status" value="1"/>
</dbReference>
<dbReference type="Pfam" id="PF00440">
    <property type="entry name" value="TetR_N"/>
    <property type="match status" value="1"/>
</dbReference>
<protein>
    <submittedName>
        <fullName evidence="6">TetR/AcrR family transcriptional regulator</fullName>
    </submittedName>
</protein>
<sequence>MPKRGRPRNPITQKSILTASYELLLEKGFDDVTVEKIAERAGVSKVTIYKWWPNKAAVVMDGFFSAAKDRLPIPETGTVLEDLLIHATNLSRFMTSPEGKIIAALIGQGQLDSAIIEAFRTHYIHPRRAEAMLLLNRGVQRGELKGNLDLALGVDLLYGPLFYRMLVTGESLNDHHVKQIIVTVFNGLK</sequence>
<dbReference type="PRINTS" id="PR00455">
    <property type="entry name" value="HTHTETR"/>
</dbReference>
<dbReference type="RefSeq" id="WP_135151630.1">
    <property type="nucleotide sequence ID" value="NZ_SOMN01000007.1"/>
</dbReference>
<feature type="domain" description="HTH tetR-type" evidence="5">
    <location>
        <begin position="10"/>
        <end position="70"/>
    </location>
</feature>
<name>A0A4Y8LZY8_9BACL</name>
<dbReference type="Pfam" id="PF16859">
    <property type="entry name" value="TetR_C_11"/>
    <property type="match status" value="1"/>
</dbReference>
<evidence type="ECO:0000259" key="5">
    <source>
        <dbReference type="PROSITE" id="PS50977"/>
    </source>
</evidence>
<evidence type="ECO:0000256" key="3">
    <source>
        <dbReference type="ARBA" id="ARBA00023163"/>
    </source>
</evidence>
<dbReference type="SUPFAM" id="SSF48498">
    <property type="entry name" value="Tetracyclin repressor-like, C-terminal domain"/>
    <property type="match status" value="1"/>
</dbReference>
<proteinExistence type="predicted"/>
<dbReference type="Proteomes" id="UP000297900">
    <property type="component" value="Unassembled WGS sequence"/>
</dbReference>
<dbReference type="Gene3D" id="1.10.357.10">
    <property type="entry name" value="Tetracycline Repressor, domain 2"/>
    <property type="match status" value="1"/>
</dbReference>
<dbReference type="InterPro" id="IPR001647">
    <property type="entry name" value="HTH_TetR"/>
</dbReference>
<organism evidence="6 7">
    <name type="scientific">Cohnella luojiensis</name>
    <dbReference type="NCBI Taxonomy" id="652876"/>
    <lineage>
        <taxon>Bacteria</taxon>
        <taxon>Bacillati</taxon>
        <taxon>Bacillota</taxon>
        <taxon>Bacilli</taxon>
        <taxon>Bacillales</taxon>
        <taxon>Paenibacillaceae</taxon>
        <taxon>Cohnella</taxon>
    </lineage>
</organism>
<dbReference type="GO" id="GO:0003700">
    <property type="term" value="F:DNA-binding transcription factor activity"/>
    <property type="evidence" value="ECO:0007669"/>
    <property type="project" value="TreeGrafter"/>
</dbReference>
<evidence type="ECO:0000256" key="1">
    <source>
        <dbReference type="ARBA" id="ARBA00023015"/>
    </source>
</evidence>
<dbReference type="OrthoDB" id="9796019at2"/>
<dbReference type="GO" id="GO:0000976">
    <property type="term" value="F:transcription cis-regulatory region binding"/>
    <property type="evidence" value="ECO:0007669"/>
    <property type="project" value="TreeGrafter"/>
</dbReference>
<reference evidence="6 7" key="1">
    <citation type="submission" date="2019-03" db="EMBL/GenBank/DDBJ databases">
        <title>Cohnella endophytica sp. nov., a novel endophytic bacterium isolated from bark of Sonneratia apetala.</title>
        <authorList>
            <person name="Tuo L."/>
        </authorList>
    </citation>
    <scope>NUCLEOTIDE SEQUENCE [LARGE SCALE GENOMIC DNA]</scope>
    <source>
        <strain evidence="6 7">CCTCC AB 208254</strain>
    </source>
</reference>
<keyword evidence="3" id="KW-0804">Transcription</keyword>
<dbReference type="PANTHER" id="PTHR30055:SF148">
    <property type="entry name" value="TETR-FAMILY TRANSCRIPTIONAL REGULATOR"/>
    <property type="match status" value="1"/>
</dbReference>
<dbReference type="EMBL" id="SOMN01000007">
    <property type="protein sequence ID" value="TFE28120.1"/>
    <property type="molecule type" value="Genomic_DNA"/>
</dbReference>
<evidence type="ECO:0000313" key="7">
    <source>
        <dbReference type="Proteomes" id="UP000297900"/>
    </source>
</evidence>
<keyword evidence="7" id="KW-1185">Reference proteome</keyword>
<gene>
    <name evidence="6" type="ORF">E2980_07835</name>
</gene>
<dbReference type="InterPro" id="IPR050109">
    <property type="entry name" value="HTH-type_TetR-like_transc_reg"/>
</dbReference>
<dbReference type="SUPFAM" id="SSF46689">
    <property type="entry name" value="Homeodomain-like"/>
    <property type="match status" value="1"/>
</dbReference>
<accession>A0A4Y8LZY8</accession>
<dbReference type="AlphaFoldDB" id="A0A4Y8LZY8"/>
<evidence type="ECO:0000256" key="4">
    <source>
        <dbReference type="PROSITE-ProRule" id="PRU00335"/>
    </source>
</evidence>